<reference evidence="10 11" key="1">
    <citation type="submission" date="2017-09" db="EMBL/GenBank/DDBJ databases">
        <authorList>
            <person name="Ehlers B."/>
            <person name="Leendertz F.H."/>
        </authorList>
    </citation>
    <scope>NUCLEOTIDE SEQUENCE [LARGE SCALE GENOMIC DNA]</scope>
    <source>
        <strain evidence="10 11">DSM 18289</strain>
    </source>
</reference>
<dbReference type="InterPro" id="IPR035906">
    <property type="entry name" value="MetI-like_sf"/>
</dbReference>
<dbReference type="SUPFAM" id="SSF161098">
    <property type="entry name" value="MetI-like"/>
    <property type="match status" value="1"/>
</dbReference>
<organism evidence="10 11">
    <name type="scientific">Cohaesibacter gelatinilyticus</name>
    <dbReference type="NCBI Taxonomy" id="372072"/>
    <lineage>
        <taxon>Bacteria</taxon>
        <taxon>Pseudomonadati</taxon>
        <taxon>Pseudomonadota</taxon>
        <taxon>Alphaproteobacteria</taxon>
        <taxon>Hyphomicrobiales</taxon>
        <taxon>Cohaesibacteraceae</taxon>
    </lineage>
</organism>
<feature type="transmembrane region" description="Helical" evidence="8">
    <location>
        <begin position="214"/>
        <end position="236"/>
    </location>
</feature>
<evidence type="ECO:0000313" key="10">
    <source>
        <dbReference type="EMBL" id="SNZ20397.1"/>
    </source>
</evidence>
<gene>
    <name evidence="10" type="ORF">SAMN06265368_3500</name>
</gene>
<evidence type="ECO:0000256" key="7">
    <source>
        <dbReference type="ARBA" id="ARBA00023136"/>
    </source>
</evidence>
<dbReference type="InterPro" id="IPR000515">
    <property type="entry name" value="MetI-like"/>
</dbReference>
<comment type="similarity">
    <text evidence="2">Belongs to the binding-protein-dependent transport system permease family. CysTW subfamily.</text>
</comment>
<feature type="transmembrane region" description="Helical" evidence="8">
    <location>
        <begin position="22"/>
        <end position="45"/>
    </location>
</feature>
<feature type="domain" description="ABC transmembrane type-1" evidence="9">
    <location>
        <begin position="73"/>
        <end position="279"/>
    </location>
</feature>
<keyword evidence="7 8" id="KW-0472">Membrane</keyword>
<keyword evidence="4" id="KW-1003">Cell membrane</keyword>
<feature type="transmembrane region" description="Helical" evidence="8">
    <location>
        <begin position="256"/>
        <end position="279"/>
    </location>
</feature>
<name>A0A285PGK8_9HYPH</name>
<comment type="subcellular location">
    <subcellularLocation>
        <location evidence="1 8">Cell membrane</location>
        <topology evidence="1 8">Multi-pass membrane protein</topology>
    </subcellularLocation>
</comment>
<evidence type="ECO:0000256" key="2">
    <source>
        <dbReference type="ARBA" id="ARBA00007069"/>
    </source>
</evidence>
<feature type="transmembrane region" description="Helical" evidence="8">
    <location>
        <begin position="72"/>
        <end position="96"/>
    </location>
</feature>
<dbReference type="RefSeq" id="WP_170956154.1">
    <property type="nucleotide sequence ID" value="NZ_OBEL01000004.1"/>
</dbReference>
<dbReference type="AlphaFoldDB" id="A0A285PGK8"/>
<evidence type="ECO:0000256" key="3">
    <source>
        <dbReference type="ARBA" id="ARBA00022448"/>
    </source>
</evidence>
<keyword evidence="11" id="KW-1185">Reference proteome</keyword>
<feature type="transmembrane region" description="Helical" evidence="8">
    <location>
        <begin position="152"/>
        <end position="181"/>
    </location>
</feature>
<dbReference type="EMBL" id="OBEL01000004">
    <property type="protein sequence ID" value="SNZ20397.1"/>
    <property type="molecule type" value="Genomic_DNA"/>
</dbReference>
<evidence type="ECO:0000259" key="9">
    <source>
        <dbReference type="PROSITE" id="PS50928"/>
    </source>
</evidence>
<evidence type="ECO:0000256" key="1">
    <source>
        <dbReference type="ARBA" id="ARBA00004651"/>
    </source>
</evidence>
<evidence type="ECO:0000256" key="4">
    <source>
        <dbReference type="ARBA" id="ARBA00022475"/>
    </source>
</evidence>
<dbReference type="Proteomes" id="UP000219439">
    <property type="component" value="Unassembled WGS sequence"/>
</dbReference>
<evidence type="ECO:0000313" key="11">
    <source>
        <dbReference type="Proteomes" id="UP000219439"/>
    </source>
</evidence>
<dbReference type="CDD" id="cd06261">
    <property type="entry name" value="TM_PBP2"/>
    <property type="match status" value="1"/>
</dbReference>
<dbReference type="Gene3D" id="1.10.3720.10">
    <property type="entry name" value="MetI-like"/>
    <property type="match status" value="1"/>
</dbReference>
<dbReference type="PROSITE" id="PS50928">
    <property type="entry name" value="ABC_TM1"/>
    <property type="match status" value="1"/>
</dbReference>
<proteinExistence type="inferred from homology"/>
<dbReference type="PANTHER" id="PTHR42929:SF5">
    <property type="entry name" value="ABC TRANSPORTER PERMEASE PROTEIN"/>
    <property type="match status" value="1"/>
</dbReference>
<dbReference type="GO" id="GO:0005886">
    <property type="term" value="C:plasma membrane"/>
    <property type="evidence" value="ECO:0007669"/>
    <property type="project" value="UniProtKB-SubCell"/>
</dbReference>
<keyword evidence="5 8" id="KW-0812">Transmembrane</keyword>
<feature type="transmembrane region" description="Helical" evidence="8">
    <location>
        <begin position="108"/>
        <end position="132"/>
    </location>
</feature>
<evidence type="ECO:0000256" key="6">
    <source>
        <dbReference type="ARBA" id="ARBA00022989"/>
    </source>
</evidence>
<dbReference type="GO" id="GO:0055085">
    <property type="term" value="P:transmembrane transport"/>
    <property type="evidence" value="ECO:0007669"/>
    <property type="project" value="InterPro"/>
</dbReference>
<dbReference type="Pfam" id="PF00528">
    <property type="entry name" value="BPD_transp_1"/>
    <property type="match status" value="1"/>
</dbReference>
<keyword evidence="3 8" id="KW-0813">Transport</keyword>
<dbReference type="PANTHER" id="PTHR42929">
    <property type="entry name" value="INNER MEMBRANE ABC TRANSPORTER PERMEASE PROTEIN YDCU-RELATED-RELATED"/>
    <property type="match status" value="1"/>
</dbReference>
<keyword evidence="6 8" id="KW-1133">Transmembrane helix</keyword>
<sequence>MSDVAHAGPGSKSAPYWMTGPGVIFFIALLGAPMIMTLLLSLHSYDFTLGIQNDWTLTNYIEVLGDPYFHKIFGRTFGLALLVTVICIAIGAPEAYVLSRLSNPWKSIFLLVVLGPLLISVVVRTLGWALFFGGNGVLTMTAQALGFGEEPVSLMFTFSGMTIALVHVLVPFMVISVWAALQKIDPQTEDAALSLGASKFTTLRRVTLPQAMPGILSGSIIVFALTASAFATPAIIGGRRMKVVATAAYDEYLSTLNWPLGATIAIVLLAANIAIIISYNQLVERRFAKVFE</sequence>
<accession>A0A285PGK8</accession>
<protein>
    <submittedName>
        <fullName evidence="10">Putative spermidine/putrescine transport system permease protein</fullName>
    </submittedName>
</protein>
<evidence type="ECO:0000256" key="8">
    <source>
        <dbReference type="RuleBase" id="RU363032"/>
    </source>
</evidence>
<evidence type="ECO:0000256" key="5">
    <source>
        <dbReference type="ARBA" id="ARBA00022692"/>
    </source>
</evidence>